<feature type="region of interest" description="Disordered" evidence="3">
    <location>
        <begin position="1"/>
        <end position="93"/>
    </location>
</feature>
<dbReference type="SUPFAM" id="SSF52540">
    <property type="entry name" value="P-loop containing nucleoside triphosphate hydrolases"/>
    <property type="match status" value="1"/>
</dbReference>
<sequence>MSDRISFSRGVHPSSHEYFNSPRPTNPERADSRRARRILNPPRDEKNEQPRVPTIVPRPTILSKPKETSISSQPAAADESEHRPNPSPSPKALSFQNAASTLTYRSSGSTIQKSAVSILAPSRTEKSAWRAQQSAPPQSPSLQSSASNTTEALPQMKAAIRLIGDSMEFTDYVQDYLSDSNTNFTVIGAIGPQGTGKSTVLSMLAGNDHQDMYRQYFFRPASREAVESCRFQSSKISILVTKSRLILLDCQAMYSSAILHDYVRCGRRGAISTENYRKVSKNAEICEGKLENQVEIESIQLISFLLQVCHTILLCVDWFVDIDVIRHMRAAEMLRSTPLPFPNATDSLRFKPNRQVNLVVIHQRAKSEDFRSSVIRQRSDHLRRLFEDSRLNVCGGVSVGSMQLDGYIAAASKISYLPLADMKPRAKSEPGQQPVTPFGDSNQLKSASVEYSVSIRNLRLQLPSLHRDSFVLGDQTITEKQWYMLASKVWRSTLNSADISKYASLMT</sequence>
<gene>
    <name evidence="4" type="ORF">AB6A40_008463</name>
</gene>
<accession>A0ABD6EWW3</accession>
<protein>
    <recommendedName>
        <fullName evidence="6">Protein SMG9</fullName>
    </recommendedName>
</protein>
<dbReference type="GO" id="GO:0000184">
    <property type="term" value="P:nuclear-transcribed mRNA catabolic process, nonsense-mediated decay"/>
    <property type="evidence" value="ECO:0007669"/>
    <property type="project" value="UniProtKB-KW"/>
</dbReference>
<evidence type="ECO:0000256" key="3">
    <source>
        <dbReference type="SAM" id="MobiDB-lite"/>
    </source>
</evidence>
<feature type="compositionally biased region" description="Low complexity" evidence="3">
    <location>
        <begin position="131"/>
        <end position="147"/>
    </location>
</feature>
<evidence type="ECO:0000313" key="4">
    <source>
        <dbReference type="EMBL" id="MFH4981754.1"/>
    </source>
</evidence>
<dbReference type="InterPro" id="IPR039177">
    <property type="entry name" value="SMG9"/>
</dbReference>
<comment type="caution">
    <text evidence="4">The sequence shown here is derived from an EMBL/GenBank/DDBJ whole genome shotgun (WGS) entry which is preliminary data.</text>
</comment>
<dbReference type="PANTHER" id="PTHR14270:SF0">
    <property type="entry name" value="NONSENSE-MEDIATED MRNA DECAY FACTOR SMG9"/>
    <property type="match status" value="1"/>
</dbReference>
<dbReference type="EMBL" id="JBGFUD010007806">
    <property type="protein sequence ID" value="MFH4981754.1"/>
    <property type="molecule type" value="Genomic_DNA"/>
</dbReference>
<keyword evidence="5" id="KW-1185">Reference proteome</keyword>
<evidence type="ECO:0008006" key="6">
    <source>
        <dbReference type="Google" id="ProtNLM"/>
    </source>
</evidence>
<comment type="similarity">
    <text evidence="1">Belongs to the SMG9 family.</text>
</comment>
<dbReference type="AlphaFoldDB" id="A0ABD6EWW3"/>
<keyword evidence="2" id="KW-0866">Nonsense-mediated mRNA decay</keyword>
<name>A0ABD6EWW3_9BILA</name>
<dbReference type="Proteomes" id="UP001608902">
    <property type="component" value="Unassembled WGS sequence"/>
</dbReference>
<dbReference type="PANTHER" id="PTHR14270">
    <property type="entry name" value="NONSENSE-MEDIATED MRNA DECAY FACTOR SMG9"/>
    <property type="match status" value="1"/>
</dbReference>
<evidence type="ECO:0000313" key="5">
    <source>
        <dbReference type="Proteomes" id="UP001608902"/>
    </source>
</evidence>
<dbReference type="InterPro" id="IPR027417">
    <property type="entry name" value="P-loop_NTPase"/>
</dbReference>
<evidence type="ECO:0000256" key="2">
    <source>
        <dbReference type="ARBA" id="ARBA00023161"/>
    </source>
</evidence>
<organism evidence="4 5">
    <name type="scientific">Gnathostoma spinigerum</name>
    <dbReference type="NCBI Taxonomy" id="75299"/>
    <lineage>
        <taxon>Eukaryota</taxon>
        <taxon>Metazoa</taxon>
        <taxon>Ecdysozoa</taxon>
        <taxon>Nematoda</taxon>
        <taxon>Chromadorea</taxon>
        <taxon>Rhabditida</taxon>
        <taxon>Spirurina</taxon>
        <taxon>Gnathostomatomorpha</taxon>
        <taxon>Gnathostomatoidea</taxon>
        <taxon>Gnathostomatidae</taxon>
        <taxon>Gnathostoma</taxon>
    </lineage>
</organism>
<feature type="region of interest" description="Disordered" evidence="3">
    <location>
        <begin position="127"/>
        <end position="150"/>
    </location>
</feature>
<proteinExistence type="inferred from homology"/>
<reference evidence="4 5" key="1">
    <citation type="submission" date="2024-08" db="EMBL/GenBank/DDBJ databases">
        <title>Gnathostoma spinigerum genome.</title>
        <authorList>
            <person name="Gonzalez-Bertolin B."/>
            <person name="Monzon S."/>
            <person name="Zaballos A."/>
            <person name="Jimenez P."/>
            <person name="Dekumyoy P."/>
            <person name="Varona S."/>
            <person name="Cuesta I."/>
            <person name="Sumanam S."/>
            <person name="Adisakwattana P."/>
            <person name="Gasser R.B."/>
            <person name="Hernandez-Gonzalez A."/>
            <person name="Young N.D."/>
            <person name="Perteguer M.J."/>
        </authorList>
    </citation>
    <scope>NUCLEOTIDE SEQUENCE [LARGE SCALE GENOMIC DNA]</scope>
    <source>
        <strain evidence="4">AL3</strain>
        <tissue evidence="4">Liver</tissue>
    </source>
</reference>
<evidence type="ECO:0000256" key="1">
    <source>
        <dbReference type="ARBA" id="ARBA00007712"/>
    </source>
</evidence>